<keyword evidence="1" id="KW-1133">Transmembrane helix</keyword>
<evidence type="ECO:0000313" key="3">
    <source>
        <dbReference type="Proteomes" id="UP001612915"/>
    </source>
</evidence>
<dbReference type="EMBL" id="JBITLV010000001">
    <property type="protein sequence ID" value="MFI7586137.1"/>
    <property type="molecule type" value="Genomic_DNA"/>
</dbReference>
<dbReference type="Proteomes" id="UP001612915">
    <property type="component" value="Unassembled WGS sequence"/>
</dbReference>
<name>A0ABW8AIF2_9ACTN</name>
<gene>
    <name evidence="2" type="ORF">ACIB24_03570</name>
</gene>
<sequence>MAKHARLPAWRLWLAWTAAAAMLASVVFCLARDEPAFSWWWAVPAVLSFAAYSAGGLLTAQKGD</sequence>
<evidence type="ECO:0000313" key="2">
    <source>
        <dbReference type="EMBL" id="MFI7586137.1"/>
    </source>
</evidence>
<protein>
    <submittedName>
        <fullName evidence="2">Uncharacterized protein</fullName>
    </submittedName>
</protein>
<feature type="transmembrane region" description="Helical" evidence="1">
    <location>
        <begin position="39"/>
        <end position="60"/>
    </location>
</feature>
<comment type="caution">
    <text evidence="2">The sequence shown here is derived from an EMBL/GenBank/DDBJ whole genome shotgun (WGS) entry which is preliminary data.</text>
</comment>
<proteinExistence type="predicted"/>
<keyword evidence="3" id="KW-1185">Reference proteome</keyword>
<keyword evidence="1" id="KW-0812">Transmembrane</keyword>
<accession>A0ABW8AIF2</accession>
<evidence type="ECO:0000256" key="1">
    <source>
        <dbReference type="SAM" id="Phobius"/>
    </source>
</evidence>
<dbReference type="RefSeq" id="WP_398275255.1">
    <property type="nucleotide sequence ID" value="NZ_JBITLV010000001.1"/>
</dbReference>
<organism evidence="2 3">
    <name type="scientific">Spongisporangium articulatum</name>
    <dbReference type="NCBI Taxonomy" id="3362603"/>
    <lineage>
        <taxon>Bacteria</taxon>
        <taxon>Bacillati</taxon>
        <taxon>Actinomycetota</taxon>
        <taxon>Actinomycetes</taxon>
        <taxon>Kineosporiales</taxon>
        <taxon>Kineosporiaceae</taxon>
        <taxon>Spongisporangium</taxon>
    </lineage>
</organism>
<reference evidence="2 3" key="1">
    <citation type="submission" date="2024-10" db="EMBL/GenBank/DDBJ databases">
        <title>The Natural Products Discovery Center: Release of the First 8490 Sequenced Strains for Exploring Actinobacteria Biosynthetic Diversity.</title>
        <authorList>
            <person name="Kalkreuter E."/>
            <person name="Kautsar S.A."/>
            <person name="Yang D."/>
            <person name="Bader C.D."/>
            <person name="Teijaro C.N."/>
            <person name="Fluegel L."/>
            <person name="Davis C.M."/>
            <person name="Simpson J.R."/>
            <person name="Lauterbach L."/>
            <person name="Steele A.D."/>
            <person name="Gui C."/>
            <person name="Meng S."/>
            <person name="Li G."/>
            <person name="Viehrig K."/>
            <person name="Ye F."/>
            <person name="Su P."/>
            <person name="Kiefer A.F."/>
            <person name="Nichols A."/>
            <person name="Cepeda A.J."/>
            <person name="Yan W."/>
            <person name="Fan B."/>
            <person name="Jiang Y."/>
            <person name="Adhikari A."/>
            <person name="Zheng C.-J."/>
            <person name="Schuster L."/>
            <person name="Cowan T.M."/>
            <person name="Smanski M.J."/>
            <person name="Chevrette M.G."/>
            <person name="De Carvalho L.P.S."/>
            <person name="Shen B."/>
        </authorList>
    </citation>
    <scope>NUCLEOTIDE SEQUENCE [LARGE SCALE GENOMIC DNA]</scope>
    <source>
        <strain evidence="2 3">NPDC049639</strain>
    </source>
</reference>
<keyword evidence="1" id="KW-0472">Membrane</keyword>